<evidence type="ECO:0000256" key="7">
    <source>
        <dbReference type="ARBA" id="ARBA00022692"/>
    </source>
</evidence>
<evidence type="ECO:0000313" key="15">
    <source>
        <dbReference type="Proteomes" id="UP000639338"/>
    </source>
</evidence>
<keyword evidence="5" id="KW-1003">Cell membrane</keyword>
<protein>
    <recommendedName>
        <fullName evidence="12">Ribosome biogenesis regulatory protein</fullName>
    </recommendedName>
</protein>
<comment type="subcellular location">
    <subcellularLocation>
        <location evidence="2">Cell membrane</location>
        <topology evidence="2">Multi-pass membrane protein</topology>
    </subcellularLocation>
    <subcellularLocation>
        <location evidence="1 12">Nucleus</location>
    </subcellularLocation>
</comment>
<accession>A0A834XMP2</accession>
<evidence type="ECO:0000256" key="6">
    <source>
        <dbReference type="ARBA" id="ARBA00022517"/>
    </source>
</evidence>
<keyword evidence="6 12" id="KW-0690">Ribosome biogenesis</keyword>
<evidence type="ECO:0000256" key="13">
    <source>
        <dbReference type="SAM" id="Phobius"/>
    </source>
</evidence>
<dbReference type="EMBL" id="JACMRX010000006">
    <property type="protein sequence ID" value="KAF7988090.1"/>
    <property type="molecule type" value="Genomic_DNA"/>
</dbReference>
<dbReference type="GO" id="GO:0042254">
    <property type="term" value="P:ribosome biogenesis"/>
    <property type="evidence" value="ECO:0007669"/>
    <property type="project" value="UniProtKB-KW"/>
</dbReference>
<organism evidence="14 15">
    <name type="scientific">Aphidius gifuensis</name>
    <name type="common">Parasitoid wasp</name>
    <dbReference type="NCBI Taxonomy" id="684658"/>
    <lineage>
        <taxon>Eukaryota</taxon>
        <taxon>Metazoa</taxon>
        <taxon>Ecdysozoa</taxon>
        <taxon>Arthropoda</taxon>
        <taxon>Hexapoda</taxon>
        <taxon>Insecta</taxon>
        <taxon>Pterygota</taxon>
        <taxon>Neoptera</taxon>
        <taxon>Endopterygota</taxon>
        <taxon>Hymenoptera</taxon>
        <taxon>Apocrita</taxon>
        <taxon>Ichneumonoidea</taxon>
        <taxon>Braconidae</taxon>
        <taxon>Aphidiinae</taxon>
        <taxon>Aphidius</taxon>
    </lineage>
</organism>
<evidence type="ECO:0000256" key="11">
    <source>
        <dbReference type="ARBA" id="ARBA00023242"/>
    </source>
</evidence>
<keyword evidence="8 13" id="KW-1133">Transmembrane helix</keyword>
<keyword evidence="7 13" id="KW-0812">Transmembrane</keyword>
<evidence type="ECO:0000256" key="5">
    <source>
        <dbReference type="ARBA" id="ARBA00022475"/>
    </source>
</evidence>
<evidence type="ECO:0000313" key="14">
    <source>
        <dbReference type="EMBL" id="KAF7988090.1"/>
    </source>
</evidence>
<keyword evidence="15" id="KW-1185">Reference proteome</keyword>
<comment type="caution">
    <text evidence="14">The sequence shown here is derived from an EMBL/GenBank/DDBJ whole genome shotgun (WGS) entry which is preliminary data.</text>
</comment>
<dbReference type="AlphaFoldDB" id="A0A834XMP2"/>
<dbReference type="PANTHER" id="PTHR21421:SF29">
    <property type="entry name" value="GUSTATORY RECEPTOR 5A FOR TREHALOSE-RELATED"/>
    <property type="match status" value="1"/>
</dbReference>
<dbReference type="GO" id="GO:0008527">
    <property type="term" value="F:taste receptor activity"/>
    <property type="evidence" value="ECO:0007669"/>
    <property type="project" value="InterPro"/>
</dbReference>
<evidence type="ECO:0000256" key="3">
    <source>
        <dbReference type="ARBA" id="ARBA00005327"/>
    </source>
</evidence>
<keyword evidence="9 13" id="KW-0472">Membrane</keyword>
<dbReference type="GO" id="GO:0005634">
    <property type="term" value="C:nucleus"/>
    <property type="evidence" value="ECO:0007669"/>
    <property type="project" value="UniProtKB-SubCell"/>
</dbReference>
<comment type="similarity">
    <text evidence="4 12">Belongs to the RRS1 family.</text>
</comment>
<sequence length="433" mass="50536">MMLAATIEHSLNYFNTKEAFSMSKDLSVLYNHFAEAYNLEKSYDVSAISYWRFAAVLFLYIINKVSTIQWNFTDVFIVVVATGLAEKYKYLNKSVIKSLRKERNEIYWLQCREKYAKLSDLVKETDKTISPLIFLSYFINLYIICIQLYNGIFITADGTLAYVYFFASFLFIISRITAVTMSATRIHNQSKIILPKIYCCSPSLFTREAERLQYQLTVDEVALTGMNFFSITRRFIFTLPGTDRLSRLMNVGKYIPSDLSPECRQKRRHNDYGENKKKPEKKFCLNFQKIPVELIKSETIDKDDQTERKDNELIAELPKICTLLPRARTLPKQKVPTKWQQFAKEKGIKNKKKPKLNWDEELKKWIPTFGYKKVAAEYQKNWVVELKTGDTPQETKVSSAKSEKIAKNELQRLRNLAKAKKISIPRVGYLSIQ</sequence>
<evidence type="ECO:0000256" key="4">
    <source>
        <dbReference type="ARBA" id="ARBA00010077"/>
    </source>
</evidence>
<dbReference type="Proteomes" id="UP000639338">
    <property type="component" value="Unassembled WGS sequence"/>
</dbReference>
<feature type="transmembrane region" description="Helical" evidence="13">
    <location>
        <begin position="43"/>
        <end position="62"/>
    </location>
</feature>
<keyword evidence="11 12" id="KW-0539">Nucleus</keyword>
<dbReference type="PANTHER" id="PTHR21421">
    <property type="entry name" value="GUSTATORY RECEPTOR"/>
    <property type="match status" value="1"/>
</dbReference>
<dbReference type="GO" id="GO:0050916">
    <property type="term" value="P:sensory perception of sweet taste"/>
    <property type="evidence" value="ECO:0007669"/>
    <property type="project" value="UniProtKB-ARBA"/>
</dbReference>
<comment type="similarity">
    <text evidence="3">Belongs to the insect chemoreceptor superfamily. Gustatory receptor (GR) family. Gr5a subfamily.</text>
</comment>
<dbReference type="GO" id="GO:0005886">
    <property type="term" value="C:plasma membrane"/>
    <property type="evidence" value="ECO:0007669"/>
    <property type="project" value="UniProtKB-SubCell"/>
</dbReference>
<dbReference type="InterPro" id="IPR009318">
    <property type="entry name" value="Gustatory_rcpt"/>
</dbReference>
<reference evidence="14 15" key="1">
    <citation type="submission" date="2020-08" db="EMBL/GenBank/DDBJ databases">
        <title>Aphidius gifuensis genome sequencing and assembly.</title>
        <authorList>
            <person name="Du Z."/>
        </authorList>
    </citation>
    <scope>NUCLEOTIDE SEQUENCE [LARGE SCALE GENOMIC DNA]</scope>
    <source>
        <strain evidence="14">YNYX2018</strain>
        <tissue evidence="14">Adults</tissue>
    </source>
</reference>
<evidence type="ECO:0000256" key="12">
    <source>
        <dbReference type="RuleBase" id="RU364132"/>
    </source>
</evidence>
<comment type="function">
    <text evidence="12">Involved in ribosomal large subunit assembly.</text>
</comment>
<evidence type="ECO:0000256" key="1">
    <source>
        <dbReference type="ARBA" id="ARBA00004123"/>
    </source>
</evidence>
<feature type="transmembrane region" description="Helical" evidence="13">
    <location>
        <begin position="129"/>
        <end position="149"/>
    </location>
</feature>
<evidence type="ECO:0000256" key="8">
    <source>
        <dbReference type="ARBA" id="ARBA00022989"/>
    </source>
</evidence>
<name>A0A834XMP2_APHGI</name>
<gene>
    <name evidence="14" type="ORF">HCN44_007584</name>
</gene>
<proteinExistence type="inferred from homology"/>
<dbReference type="OrthoDB" id="28455at2759"/>
<dbReference type="Pfam" id="PF04939">
    <property type="entry name" value="RRS1"/>
    <property type="match status" value="1"/>
</dbReference>
<keyword evidence="10" id="KW-0675">Receptor</keyword>
<dbReference type="Pfam" id="PF06151">
    <property type="entry name" value="Trehalose_recp"/>
    <property type="match status" value="1"/>
</dbReference>
<feature type="transmembrane region" description="Helical" evidence="13">
    <location>
        <begin position="161"/>
        <end position="181"/>
    </location>
</feature>
<dbReference type="InterPro" id="IPR007023">
    <property type="entry name" value="Ribosom_reg"/>
</dbReference>
<evidence type="ECO:0000256" key="10">
    <source>
        <dbReference type="ARBA" id="ARBA00023170"/>
    </source>
</evidence>
<evidence type="ECO:0000256" key="2">
    <source>
        <dbReference type="ARBA" id="ARBA00004651"/>
    </source>
</evidence>
<evidence type="ECO:0000256" key="9">
    <source>
        <dbReference type="ARBA" id="ARBA00023136"/>
    </source>
</evidence>